<evidence type="ECO:0000256" key="2">
    <source>
        <dbReference type="ARBA" id="ARBA00022723"/>
    </source>
</evidence>
<keyword evidence="7" id="KW-1185">Reference proteome</keyword>
<sequence length="125" mass="13993">MTFHTTLILVKSRGDGTIGITLFTTIDESNSRLNHQNVELIDNNPGMISSPATILRLWDDLGSAKDENQEGNDGSYVACYMKEHQGIEVESVRKHVIAMISNAWKCLNYECLSRNPFSSSFARLL</sequence>
<dbReference type="GO" id="GO:0000287">
    <property type="term" value="F:magnesium ion binding"/>
    <property type="evidence" value="ECO:0007669"/>
    <property type="project" value="InterPro"/>
</dbReference>
<keyword evidence="2" id="KW-0479">Metal-binding</keyword>
<dbReference type="Pfam" id="PF03936">
    <property type="entry name" value="Terpene_synth_C"/>
    <property type="match status" value="1"/>
</dbReference>
<dbReference type="Gramene" id="OMO94853">
    <property type="protein sequence ID" value="OMO94853"/>
    <property type="gene ID" value="CCACVL1_05752"/>
</dbReference>
<dbReference type="EMBL" id="AWWV01007769">
    <property type="protein sequence ID" value="OMO94853.1"/>
    <property type="molecule type" value="Genomic_DNA"/>
</dbReference>
<dbReference type="Proteomes" id="UP000188268">
    <property type="component" value="Unassembled WGS sequence"/>
</dbReference>
<dbReference type="OrthoDB" id="1921927at2759"/>
<protein>
    <recommendedName>
        <fullName evidence="5">Terpene synthase metal-binding domain-containing protein</fullName>
    </recommendedName>
</protein>
<dbReference type="OMA" id="HVIAMIS"/>
<evidence type="ECO:0000313" key="6">
    <source>
        <dbReference type="EMBL" id="OMO94853.1"/>
    </source>
</evidence>
<name>A0A1R3JJ58_COCAP</name>
<feature type="domain" description="Terpene synthase metal-binding" evidence="5">
    <location>
        <begin position="23"/>
        <end position="105"/>
    </location>
</feature>
<organism evidence="6 7">
    <name type="scientific">Corchorus capsularis</name>
    <name type="common">Jute</name>
    <dbReference type="NCBI Taxonomy" id="210143"/>
    <lineage>
        <taxon>Eukaryota</taxon>
        <taxon>Viridiplantae</taxon>
        <taxon>Streptophyta</taxon>
        <taxon>Embryophyta</taxon>
        <taxon>Tracheophyta</taxon>
        <taxon>Spermatophyta</taxon>
        <taxon>Magnoliopsida</taxon>
        <taxon>eudicotyledons</taxon>
        <taxon>Gunneridae</taxon>
        <taxon>Pentapetalae</taxon>
        <taxon>rosids</taxon>
        <taxon>malvids</taxon>
        <taxon>Malvales</taxon>
        <taxon>Malvaceae</taxon>
        <taxon>Grewioideae</taxon>
        <taxon>Apeibeae</taxon>
        <taxon>Corchorus</taxon>
    </lineage>
</organism>
<evidence type="ECO:0000313" key="7">
    <source>
        <dbReference type="Proteomes" id="UP000188268"/>
    </source>
</evidence>
<reference evidence="6 7" key="1">
    <citation type="submission" date="2013-09" db="EMBL/GenBank/DDBJ databases">
        <title>Corchorus capsularis genome sequencing.</title>
        <authorList>
            <person name="Alam M."/>
            <person name="Haque M.S."/>
            <person name="Islam M.S."/>
            <person name="Emdad E.M."/>
            <person name="Islam M.M."/>
            <person name="Ahmed B."/>
            <person name="Halim A."/>
            <person name="Hossen Q.M.M."/>
            <person name="Hossain M.Z."/>
            <person name="Ahmed R."/>
            <person name="Khan M.M."/>
            <person name="Islam R."/>
            <person name="Rashid M.M."/>
            <person name="Khan S.A."/>
            <person name="Rahman M.S."/>
            <person name="Alam M."/>
        </authorList>
    </citation>
    <scope>NUCLEOTIDE SEQUENCE [LARGE SCALE GENOMIC DNA]</scope>
    <source>
        <strain evidence="7">cv. CVL-1</strain>
        <tissue evidence="6">Whole seedling</tissue>
    </source>
</reference>
<evidence type="ECO:0000256" key="1">
    <source>
        <dbReference type="ARBA" id="ARBA00001946"/>
    </source>
</evidence>
<dbReference type="SUPFAM" id="SSF48576">
    <property type="entry name" value="Terpenoid synthases"/>
    <property type="match status" value="1"/>
</dbReference>
<comment type="cofactor">
    <cofactor evidence="1">
        <name>Mg(2+)</name>
        <dbReference type="ChEBI" id="CHEBI:18420"/>
    </cofactor>
</comment>
<dbReference type="InterPro" id="IPR008949">
    <property type="entry name" value="Isoprenoid_synthase_dom_sf"/>
</dbReference>
<dbReference type="InterPro" id="IPR005630">
    <property type="entry name" value="Terpene_synthase_metal-bd"/>
</dbReference>
<evidence type="ECO:0000259" key="5">
    <source>
        <dbReference type="Pfam" id="PF03936"/>
    </source>
</evidence>
<keyword evidence="4" id="KW-0456">Lyase</keyword>
<dbReference type="InterPro" id="IPR050148">
    <property type="entry name" value="Terpene_synthase-like"/>
</dbReference>
<dbReference type="PANTHER" id="PTHR31225">
    <property type="entry name" value="OS04G0344100 PROTEIN-RELATED"/>
    <property type="match status" value="1"/>
</dbReference>
<accession>A0A1R3JJ58</accession>
<keyword evidence="3" id="KW-0460">Magnesium</keyword>
<evidence type="ECO:0000256" key="3">
    <source>
        <dbReference type="ARBA" id="ARBA00022842"/>
    </source>
</evidence>
<dbReference type="GO" id="GO:0016114">
    <property type="term" value="P:terpenoid biosynthetic process"/>
    <property type="evidence" value="ECO:0007669"/>
    <property type="project" value="InterPro"/>
</dbReference>
<dbReference type="PANTHER" id="PTHR31225:SF0">
    <property type="entry name" value="S-(+)-LINALOOL SYNTHASE, CHLOROPLASTIC"/>
    <property type="match status" value="1"/>
</dbReference>
<proteinExistence type="predicted"/>
<dbReference type="Gene3D" id="1.10.600.10">
    <property type="entry name" value="Farnesyl Diphosphate Synthase"/>
    <property type="match status" value="1"/>
</dbReference>
<dbReference type="STRING" id="210143.A0A1R3JJ58"/>
<comment type="caution">
    <text evidence="6">The sequence shown here is derived from an EMBL/GenBank/DDBJ whole genome shotgun (WGS) entry which is preliminary data.</text>
</comment>
<gene>
    <name evidence="6" type="ORF">CCACVL1_05752</name>
</gene>
<dbReference type="GO" id="GO:0010333">
    <property type="term" value="F:terpene synthase activity"/>
    <property type="evidence" value="ECO:0007669"/>
    <property type="project" value="InterPro"/>
</dbReference>
<dbReference type="AlphaFoldDB" id="A0A1R3JJ58"/>
<evidence type="ECO:0000256" key="4">
    <source>
        <dbReference type="ARBA" id="ARBA00023239"/>
    </source>
</evidence>